<dbReference type="AlphaFoldDB" id="A0A5N6UPY9"/>
<name>A0A5N6UPY9_ASPTM</name>
<evidence type="ECO:0000313" key="2">
    <source>
        <dbReference type="Proteomes" id="UP000326950"/>
    </source>
</evidence>
<protein>
    <submittedName>
        <fullName evidence="1">Uncharacterized protein</fullName>
    </submittedName>
</protein>
<dbReference type="Proteomes" id="UP000326950">
    <property type="component" value="Unassembled WGS sequence"/>
</dbReference>
<dbReference type="EMBL" id="ML738653">
    <property type="protein sequence ID" value="KAE8160715.1"/>
    <property type="molecule type" value="Genomic_DNA"/>
</dbReference>
<proteinExistence type="predicted"/>
<sequence length="158" mass="17888">MLVIRSTTTGPSFLGNRGTILETRIRREGTGPTLTYHEGQSPCSLSVPAKLWQTKHARVVHCRYAPASGEPQLTTYLLRYECMHIHSMEVRTYSVDDPPPTGPRIRVSKTVGLVGRLHPPRKLRRYLGFCAATALSRAKRACRSPAWFFSKNQWSMVY</sequence>
<accession>A0A5N6UPY9</accession>
<keyword evidence="2" id="KW-1185">Reference proteome</keyword>
<organism evidence="1 2">
    <name type="scientific">Aspergillus tamarii</name>
    <dbReference type="NCBI Taxonomy" id="41984"/>
    <lineage>
        <taxon>Eukaryota</taxon>
        <taxon>Fungi</taxon>
        <taxon>Dikarya</taxon>
        <taxon>Ascomycota</taxon>
        <taxon>Pezizomycotina</taxon>
        <taxon>Eurotiomycetes</taxon>
        <taxon>Eurotiomycetidae</taxon>
        <taxon>Eurotiales</taxon>
        <taxon>Aspergillaceae</taxon>
        <taxon>Aspergillus</taxon>
        <taxon>Aspergillus subgen. Circumdati</taxon>
    </lineage>
</organism>
<gene>
    <name evidence="1" type="ORF">BDV40DRAFT_269825</name>
</gene>
<evidence type="ECO:0000313" key="1">
    <source>
        <dbReference type="EMBL" id="KAE8160715.1"/>
    </source>
</evidence>
<reference evidence="1 2" key="1">
    <citation type="submission" date="2019-04" db="EMBL/GenBank/DDBJ databases">
        <title>Friends and foes A comparative genomics study of 23 Aspergillus species from section Flavi.</title>
        <authorList>
            <consortium name="DOE Joint Genome Institute"/>
            <person name="Kjaerbolling I."/>
            <person name="Vesth T."/>
            <person name="Frisvad J.C."/>
            <person name="Nybo J.L."/>
            <person name="Theobald S."/>
            <person name="Kildgaard S."/>
            <person name="Isbrandt T."/>
            <person name="Kuo A."/>
            <person name="Sato A."/>
            <person name="Lyhne E.K."/>
            <person name="Kogle M.E."/>
            <person name="Wiebenga A."/>
            <person name="Kun R.S."/>
            <person name="Lubbers R.J."/>
            <person name="Makela M.R."/>
            <person name="Barry K."/>
            <person name="Chovatia M."/>
            <person name="Clum A."/>
            <person name="Daum C."/>
            <person name="Haridas S."/>
            <person name="He G."/>
            <person name="LaButti K."/>
            <person name="Lipzen A."/>
            <person name="Mondo S."/>
            <person name="Riley R."/>
            <person name="Salamov A."/>
            <person name="Simmons B.A."/>
            <person name="Magnuson J.K."/>
            <person name="Henrissat B."/>
            <person name="Mortensen U.H."/>
            <person name="Larsen T.O."/>
            <person name="Devries R.P."/>
            <person name="Grigoriev I.V."/>
            <person name="Machida M."/>
            <person name="Baker S.E."/>
            <person name="Andersen M.R."/>
        </authorList>
    </citation>
    <scope>NUCLEOTIDE SEQUENCE [LARGE SCALE GENOMIC DNA]</scope>
    <source>
        <strain evidence="1 2">CBS 117626</strain>
    </source>
</reference>